<dbReference type="GO" id="GO:0015937">
    <property type="term" value="P:coenzyme A biosynthetic process"/>
    <property type="evidence" value="ECO:0007669"/>
    <property type="project" value="UniProtKB-UniRule"/>
</dbReference>
<evidence type="ECO:0000256" key="4">
    <source>
        <dbReference type="ARBA" id="ARBA00022993"/>
    </source>
</evidence>
<name>A0A5J6WTS2_MORMI</name>
<evidence type="ECO:0000313" key="7">
    <source>
        <dbReference type="EMBL" id="QFI39802.1"/>
    </source>
</evidence>
<comment type="function">
    <text evidence="5">Catalyzes the phosphorylation of the 3'-hydroxyl group of dephosphocoenzyme A to form coenzyme A.</text>
</comment>
<evidence type="ECO:0000256" key="2">
    <source>
        <dbReference type="ARBA" id="ARBA00022741"/>
    </source>
</evidence>
<dbReference type="GO" id="GO:0005524">
    <property type="term" value="F:ATP binding"/>
    <property type="evidence" value="ECO:0007669"/>
    <property type="project" value="UniProtKB-UniRule"/>
</dbReference>
<dbReference type="KEGG" id="mmaa:FR932_19275"/>
<keyword evidence="4 5" id="KW-0173">Coenzyme A biosynthesis</keyword>
<comment type="catalytic activity">
    <reaction evidence="5">
        <text>3'-dephospho-CoA + ATP = ADP + CoA + H(+)</text>
        <dbReference type="Rhea" id="RHEA:18245"/>
        <dbReference type="ChEBI" id="CHEBI:15378"/>
        <dbReference type="ChEBI" id="CHEBI:30616"/>
        <dbReference type="ChEBI" id="CHEBI:57287"/>
        <dbReference type="ChEBI" id="CHEBI:57328"/>
        <dbReference type="ChEBI" id="CHEBI:456216"/>
        <dbReference type="EC" id="2.7.1.24"/>
    </reaction>
</comment>
<gene>
    <name evidence="5 7" type="primary">coaE</name>
    <name evidence="7" type="ORF">FR932_19275</name>
</gene>
<sequence>MYVVGLTGGIASGKTTVADMIAAQGINVVDADIVAREVVAVGSDGLAQISAHFGSSILLDNGSLNRGLLRDKIFSDNANKQWLNDLLHPMIRTELLAQLAASDSLYTLLVVPLLVENNLTTLCDHVLVVDVAEQVQIARTIARDNVSVQQASAILQSQATREQRLAAADSVIVNNDRQQVSKDAAVLHQKFLELAAAAMAD</sequence>
<comment type="pathway">
    <text evidence="5">Cofactor biosynthesis; coenzyme A biosynthesis; CoA from (R)-pantothenate: step 5/5.</text>
</comment>
<dbReference type="PANTHER" id="PTHR10695">
    <property type="entry name" value="DEPHOSPHO-COA KINASE-RELATED"/>
    <property type="match status" value="1"/>
</dbReference>
<dbReference type="SUPFAM" id="SSF52540">
    <property type="entry name" value="P-loop containing nucleoside triphosphate hydrolases"/>
    <property type="match status" value="1"/>
</dbReference>
<dbReference type="GO" id="GO:0004140">
    <property type="term" value="F:dephospho-CoA kinase activity"/>
    <property type="evidence" value="ECO:0007669"/>
    <property type="project" value="UniProtKB-UniRule"/>
</dbReference>
<dbReference type="UniPathway" id="UPA00241">
    <property type="reaction ID" value="UER00356"/>
</dbReference>
<comment type="subcellular location">
    <subcellularLocation>
        <location evidence="5">Cytoplasm</location>
    </subcellularLocation>
</comment>
<evidence type="ECO:0000256" key="5">
    <source>
        <dbReference type="HAMAP-Rule" id="MF_00376"/>
    </source>
</evidence>
<reference evidence="7 8" key="1">
    <citation type="submission" date="2019-09" db="EMBL/GenBank/DDBJ databases">
        <title>Hybrid Assembly of the complete Genome of the Deep-Sea Bacterium Moritella marina from long Nanopore and Illumina reads.</title>
        <authorList>
            <person name="Magin S."/>
            <person name="Georgoulis A."/>
            <person name="Papadimitriou K."/>
            <person name="Iliakis G."/>
            <person name="Vorgias C.E."/>
        </authorList>
    </citation>
    <scope>NUCLEOTIDE SEQUENCE [LARGE SCALE GENOMIC DNA]</scope>
    <source>
        <strain evidence="7 8">MP-1</strain>
    </source>
</reference>
<dbReference type="Proteomes" id="UP000327424">
    <property type="component" value="Chromosome"/>
</dbReference>
<dbReference type="Pfam" id="PF01121">
    <property type="entry name" value="CoaE"/>
    <property type="match status" value="1"/>
</dbReference>
<organism evidence="7 8">
    <name type="scientific">Moritella marina ATCC 15381</name>
    <dbReference type="NCBI Taxonomy" id="1202962"/>
    <lineage>
        <taxon>Bacteria</taxon>
        <taxon>Pseudomonadati</taxon>
        <taxon>Pseudomonadota</taxon>
        <taxon>Gammaproteobacteria</taxon>
        <taxon>Alteromonadales</taxon>
        <taxon>Moritellaceae</taxon>
        <taxon>Moritella</taxon>
    </lineage>
</organism>
<dbReference type="InterPro" id="IPR027417">
    <property type="entry name" value="P-loop_NTPase"/>
</dbReference>
<keyword evidence="2 5" id="KW-0547">Nucleotide-binding</keyword>
<dbReference type="OrthoDB" id="9812943at2"/>
<feature type="binding site" evidence="5">
    <location>
        <begin position="11"/>
        <end position="16"/>
    </location>
    <ligand>
        <name>ATP</name>
        <dbReference type="ChEBI" id="CHEBI:30616"/>
    </ligand>
</feature>
<protein>
    <recommendedName>
        <fullName evidence="5 6">Dephospho-CoA kinase</fullName>
        <ecNumber evidence="5 6">2.7.1.24</ecNumber>
    </recommendedName>
    <alternativeName>
        <fullName evidence="5">Dephosphocoenzyme A kinase</fullName>
    </alternativeName>
</protein>
<keyword evidence="5" id="KW-0963">Cytoplasm</keyword>
<proteinExistence type="inferred from homology"/>
<dbReference type="Gene3D" id="3.40.50.300">
    <property type="entry name" value="P-loop containing nucleotide triphosphate hydrolases"/>
    <property type="match status" value="1"/>
</dbReference>
<dbReference type="InterPro" id="IPR001977">
    <property type="entry name" value="Depp_CoAkinase"/>
</dbReference>
<dbReference type="CDD" id="cd02022">
    <property type="entry name" value="DPCK"/>
    <property type="match status" value="1"/>
</dbReference>
<evidence type="ECO:0000256" key="1">
    <source>
        <dbReference type="ARBA" id="ARBA00009018"/>
    </source>
</evidence>
<evidence type="ECO:0000256" key="6">
    <source>
        <dbReference type="NCBIfam" id="TIGR00152"/>
    </source>
</evidence>
<accession>A0A5J6WTS2</accession>
<comment type="similarity">
    <text evidence="1 5">Belongs to the CoaE family.</text>
</comment>
<keyword evidence="8" id="KW-1185">Reference proteome</keyword>
<keyword evidence="3 5" id="KW-0067">ATP-binding</keyword>
<keyword evidence="5 7" id="KW-0418">Kinase</keyword>
<dbReference type="EC" id="2.7.1.24" evidence="5 6"/>
<dbReference type="AlphaFoldDB" id="A0A5J6WTS2"/>
<dbReference type="PROSITE" id="PS51219">
    <property type="entry name" value="DPCK"/>
    <property type="match status" value="1"/>
</dbReference>
<dbReference type="HAMAP" id="MF_00376">
    <property type="entry name" value="Dephospho_CoA_kinase"/>
    <property type="match status" value="1"/>
</dbReference>
<keyword evidence="5 7" id="KW-0808">Transferase</keyword>
<evidence type="ECO:0000313" key="8">
    <source>
        <dbReference type="Proteomes" id="UP000327424"/>
    </source>
</evidence>
<evidence type="ECO:0000256" key="3">
    <source>
        <dbReference type="ARBA" id="ARBA00022840"/>
    </source>
</evidence>
<dbReference type="NCBIfam" id="TIGR00152">
    <property type="entry name" value="dephospho-CoA kinase"/>
    <property type="match status" value="1"/>
</dbReference>
<dbReference type="EMBL" id="CP044399">
    <property type="protein sequence ID" value="QFI39802.1"/>
    <property type="molecule type" value="Genomic_DNA"/>
</dbReference>
<dbReference type="PANTHER" id="PTHR10695:SF46">
    <property type="entry name" value="BIFUNCTIONAL COENZYME A SYNTHASE-RELATED"/>
    <property type="match status" value="1"/>
</dbReference>
<dbReference type="GO" id="GO:0005737">
    <property type="term" value="C:cytoplasm"/>
    <property type="evidence" value="ECO:0007669"/>
    <property type="project" value="UniProtKB-SubCell"/>
</dbReference>
<dbReference type="RefSeq" id="WP_019442600.1">
    <property type="nucleotide sequence ID" value="NZ_ALOE01000033.1"/>
</dbReference>